<dbReference type="Proteomes" id="UP001222027">
    <property type="component" value="Unassembled WGS sequence"/>
</dbReference>
<comment type="caution">
    <text evidence="1">The sequence shown here is derived from an EMBL/GenBank/DDBJ whole genome shotgun (WGS) entry which is preliminary data.</text>
</comment>
<evidence type="ECO:0000313" key="1">
    <source>
        <dbReference type="EMBL" id="KAJ8493324.1"/>
    </source>
</evidence>
<reference evidence="1 2" key="1">
    <citation type="submission" date="2022-12" db="EMBL/GenBank/DDBJ databases">
        <title>Chromosome-scale assembly of the Ensete ventricosum genome.</title>
        <authorList>
            <person name="Dussert Y."/>
            <person name="Stocks J."/>
            <person name="Wendawek A."/>
            <person name="Woldeyes F."/>
            <person name="Nichols R.A."/>
            <person name="Borrell J.S."/>
        </authorList>
    </citation>
    <scope>NUCLEOTIDE SEQUENCE [LARGE SCALE GENOMIC DNA]</scope>
    <source>
        <strain evidence="2">cv. Maze</strain>
        <tissue evidence="1">Seeds</tissue>
    </source>
</reference>
<name>A0AAV8PRP4_ENSVE</name>
<sequence length="87" mass="9915">MEESPVELNRKERQRCEVALFTPFLRGKGVSFLLPNGGEPEVMVGRIQESRGSVLKLFCVQMHIILSLLRFSRVQMCVSSLSIFGWD</sequence>
<protein>
    <submittedName>
        <fullName evidence="1">Uncharacterized protein</fullName>
    </submittedName>
</protein>
<evidence type="ECO:0000313" key="2">
    <source>
        <dbReference type="Proteomes" id="UP001222027"/>
    </source>
</evidence>
<dbReference type="AlphaFoldDB" id="A0AAV8PRP4"/>
<organism evidence="1 2">
    <name type="scientific">Ensete ventricosum</name>
    <name type="common">Abyssinian banana</name>
    <name type="synonym">Musa ensete</name>
    <dbReference type="NCBI Taxonomy" id="4639"/>
    <lineage>
        <taxon>Eukaryota</taxon>
        <taxon>Viridiplantae</taxon>
        <taxon>Streptophyta</taxon>
        <taxon>Embryophyta</taxon>
        <taxon>Tracheophyta</taxon>
        <taxon>Spermatophyta</taxon>
        <taxon>Magnoliopsida</taxon>
        <taxon>Liliopsida</taxon>
        <taxon>Zingiberales</taxon>
        <taxon>Musaceae</taxon>
        <taxon>Ensete</taxon>
    </lineage>
</organism>
<gene>
    <name evidence="1" type="ORF">OPV22_015045</name>
</gene>
<accession>A0AAV8PRP4</accession>
<dbReference type="EMBL" id="JAQQAF010000004">
    <property type="protein sequence ID" value="KAJ8493324.1"/>
    <property type="molecule type" value="Genomic_DNA"/>
</dbReference>
<keyword evidence="2" id="KW-1185">Reference proteome</keyword>
<proteinExistence type="predicted"/>